<keyword evidence="5 11" id="KW-0862">Zinc</keyword>
<evidence type="ECO:0000313" key="15">
    <source>
        <dbReference type="EMBL" id="JAD03831.1"/>
    </source>
</evidence>
<dbReference type="InterPro" id="IPR050636">
    <property type="entry name" value="C2H2-ZF_domain-containing"/>
</dbReference>
<gene>
    <name evidence="15" type="primary">ZNF567_0</name>
    <name evidence="15" type="ORF">g.47744</name>
</gene>
<keyword evidence="9" id="KW-0539">Nucleus</keyword>
<feature type="domain" description="ZAD" evidence="14">
    <location>
        <begin position="18"/>
        <end position="114"/>
    </location>
</feature>
<evidence type="ECO:0000259" key="14">
    <source>
        <dbReference type="PROSITE" id="PS51915"/>
    </source>
</evidence>
<dbReference type="OrthoDB" id="6077919at2759"/>
<keyword evidence="4 10" id="KW-0863">Zinc-finger</keyword>
<feature type="domain" description="C2H2-type" evidence="13">
    <location>
        <begin position="452"/>
        <end position="479"/>
    </location>
</feature>
<organism evidence="15">
    <name type="scientific">Zeugodacus cucurbitae</name>
    <name type="common">Melon fruit fly</name>
    <name type="synonym">Bactrocera cucurbitae</name>
    <dbReference type="NCBI Taxonomy" id="28588"/>
    <lineage>
        <taxon>Eukaryota</taxon>
        <taxon>Metazoa</taxon>
        <taxon>Ecdysozoa</taxon>
        <taxon>Arthropoda</taxon>
        <taxon>Hexapoda</taxon>
        <taxon>Insecta</taxon>
        <taxon>Pterygota</taxon>
        <taxon>Neoptera</taxon>
        <taxon>Endopterygota</taxon>
        <taxon>Diptera</taxon>
        <taxon>Brachycera</taxon>
        <taxon>Muscomorpha</taxon>
        <taxon>Tephritoidea</taxon>
        <taxon>Tephritidae</taxon>
        <taxon>Zeugodacus</taxon>
        <taxon>Zeugodacus</taxon>
    </lineage>
</organism>
<feature type="binding site" evidence="11">
    <location>
        <position position="87"/>
    </location>
    <ligand>
        <name>Zn(2+)</name>
        <dbReference type="ChEBI" id="CHEBI:29105"/>
    </ligand>
</feature>
<dbReference type="InterPro" id="IPR012934">
    <property type="entry name" value="Znf_AD"/>
</dbReference>
<dbReference type="PANTHER" id="PTHR47772:SF7">
    <property type="entry name" value="ZINC FINGER PROTEIN 160"/>
    <property type="match status" value="1"/>
</dbReference>
<feature type="domain" description="C2H2-type" evidence="13">
    <location>
        <begin position="534"/>
        <end position="562"/>
    </location>
</feature>
<dbReference type="InterPro" id="IPR013087">
    <property type="entry name" value="Znf_C2H2_type"/>
</dbReference>
<name>A0A0A1WYX7_ZEUCU</name>
<evidence type="ECO:0000256" key="12">
    <source>
        <dbReference type="SAM" id="MobiDB-lite"/>
    </source>
</evidence>
<dbReference type="PROSITE" id="PS51915">
    <property type="entry name" value="ZAD"/>
    <property type="match status" value="1"/>
</dbReference>
<feature type="domain" description="C2H2-type" evidence="13">
    <location>
        <begin position="483"/>
        <end position="505"/>
    </location>
</feature>
<evidence type="ECO:0000256" key="11">
    <source>
        <dbReference type="PROSITE-ProRule" id="PRU01263"/>
    </source>
</evidence>
<keyword evidence="6" id="KW-0805">Transcription regulation</keyword>
<accession>A0A0A1WYX7</accession>
<keyword evidence="3" id="KW-0677">Repeat</keyword>
<dbReference type="SUPFAM" id="SSF57667">
    <property type="entry name" value="beta-beta-alpha zinc fingers"/>
    <property type="match status" value="4"/>
</dbReference>
<protein>
    <submittedName>
        <fullName evidence="15">Zinc finger protein 567</fullName>
    </submittedName>
</protein>
<evidence type="ECO:0000256" key="7">
    <source>
        <dbReference type="ARBA" id="ARBA00023125"/>
    </source>
</evidence>
<evidence type="ECO:0000256" key="6">
    <source>
        <dbReference type="ARBA" id="ARBA00023015"/>
    </source>
</evidence>
<dbReference type="GO" id="GO:0003677">
    <property type="term" value="F:DNA binding"/>
    <property type="evidence" value="ECO:0007669"/>
    <property type="project" value="UniProtKB-KW"/>
</dbReference>
<dbReference type="GO" id="GO:0005634">
    <property type="term" value="C:nucleus"/>
    <property type="evidence" value="ECO:0007669"/>
    <property type="project" value="UniProtKB-SubCell"/>
</dbReference>
<reference evidence="15" key="2">
    <citation type="journal article" date="2015" name="Gigascience">
        <title>Reconstructing a comprehensive transcriptome assembly of a white-pupal translocated strain of the pest fruit fly Bactrocera cucurbitae.</title>
        <authorList>
            <person name="Sim S.B."/>
            <person name="Calla B."/>
            <person name="Hall B."/>
            <person name="DeRego T."/>
            <person name="Geib S.M."/>
        </authorList>
    </citation>
    <scope>NUCLEOTIDE SEQUENCE</scope>
</reference>
<feature type="region of interest" description="Disordered" evidence="12">
    <location>
        <begin position="250"/>
        <end position="271"/>
    </location>
</feature>
<dbReference type="Gene3D" id="3.40.1800.20">
    <property type="match status" value="1"/>
</dbReference>
<evidence type="ECO:0000256" key="2">
    <source>
        <dbReference type="ARBA" id="ARBA00022723"/>
    </source>
</evidence>
<dbReference type="Pfam" id="PF00096">
    <property type="entry name" value="zf-C2H2"/>
    <property type="match status" value="2"/>
</dbReference>
<dbReference type="GO" id="GO:0008270">
    <property type="term" value="F:zinc ion binding"/>
    <property type="evidence" value="ECO:0007669"/>
    <property type="project" value="UniProtKB-UniRule"/>
</dbReference>
<feature type="binding site" evidence="11">
    <location>
        <position position="90"/>
    </location>
    <ligand>
        <name>Zn(2+)</name>
        <dbReference type="ChEBI" id="CHEBI:29105"/>
    </ligand>
</feature>
<evidence type="ECO:0000256" key="9">
    <source>
        <dbReference type="ARBA" id="ARBA00023242"/>
    </source>
</evidence>
<keyword evidence="2 11" id="KW-0479">Metal-binding</keyword>
<dbReference type="AlphaFoldDB" id="A0A0A1WYX7"/>
<dbReference type="PROSITE" id="PS00028">
    <property type="entry name" value="ZINC_FINGER_C2H2_1"/>
    <property type="match status" value="8"/>
</dbReference>
<evidence type="ECO:0000256" key="5">
    <source>
        <dbReference type="ARBA" id="ARBA00022833"/>
    </source>
</evidence>
<dbReference type="Gene3D" id="3.30.160.60">
    <property type="entry name" value="Classic Zinc Finger"/>
    <property type="match status" value="6"/>
</dbReference>
<feature type="binding site" evidence="11">
    <location>
        <position position="20"/>
    </location>
    <ligand>
        <name>Zn(2+)</name>
        <dbReference type="ChEBI" id="CHEBI:29105"/>
    </ligand>
</feature>
<dbReference type="PROSITE" id="PS50157">
    <property type="entry name" value="ZINC_FINGER_C2H2_2"/>
    <property type="match status" value="8"/>
</dbReference>
<feature type="domain" description="C2H2-type" evidence="13">
    <location>
        <begin position="311"/>
        <end position="338"/>
    </location>
</feature>
<evidence type="ECO:0000259" key="13">
    <source>
        <dbReference type="PROSITE" id="PS50157"/>
    </source>
</evidence>
<feature type="domain" description="C2H2-type" evidence="13">
    <location>
        <begin position="282"/>
        <end position="310"/>
    </location>
</feature>
<feature type="domain" description="C2H2-type" evidence="13">
    <location>
        <begin position="339"/>
        <end position="362"/>
    </location>
</feature>
<evidence type="ECO:0000256" key="3">
    <source>
        <dbReference type="ARBA" id="ARBA00022737"/>
    </source>
</evidence>
<dbReference type="FunFam" id="3.30.160.60:FF:000325">
    <property type="entry name" value="ZFP90 zinc finger protein"/>
    <property type="match status" value="1"/>
</dbReference>
<sequence>MSLTFSDICNDLKTFLESICRTCSRIDNGEGQLQFKRIFATTEESQTVFINEASELRVSDEIKDVYDELLLWKLNIKPNDGLPQQICHDCLERLNGVKHFHNLCLDTQTLLQSYINHVDTLLESGSLGRLSPRGESVKSESRISPGPGLFNPEDLVEESPETPERSVLTPNSPHLSPKSQLSPRYNKEVVYAESSMGTPPPLFDEMNTEPIDMETMEYLKAESDPEMKLNSNLQSGGPSSDILHPLNFISSSEDEDSDGGTVTDTETDAMSYDSNYAPRQPLQCNICMAIFPKRCLLKEHRLRMHPQEKPYICNICSKGFKTNFQLSQHKHKHSRLDSIKCEQCGKHFRSQLHLQRHNKNFHLTSTYTCHICNEKFENYTQMRFQYHVRQHGEKRFQCQFCEKSFHQKIHQINHERTHTKEQPFCCDVCGKRYRQQTACREHMLTHKDPTPFKCSICQKGFTQRSSLRLHLRGHSKHNNKTIFNCDLCGQKFTKESHYEWHQLNHKTYCTESKNLFGLENPTHVNAHGISHKTFYCKFCDKSFQKQQLLLLHERQYHGNMVEEEGDSESGHLYNSHFKLDRVLPHRTEGNIDKDILSLFTT</sequence>
<keyword evidence="7" id="KW-0238">DNA-binding</keyword>
<feature type="binding site" evidence="11">
    <location>
        <position position="23"/>
    </location>
    <ligand>
        <name>Zn(2+)</name>
        <dbReference type="ChEBI" id="CHEBI:29105"/>
    </ligand>
</feature>
<dbReference type="SMART" id="SM00355">
    <property type="entry name" value="ZnF_C2H2"/>
    <property type="match status" value="9"/>
</dbReference>
<dbReference type="EMBL" id="GBXI01010461">
    <property type="protein sequence ID" value="JAD03831.1"/>
    <property type="molecule type" value="Transcribed_RNA"/>
</dbReference>
<evidence type="ECO:0000256" key="4">
    <source>
        <dbReference type="ARBA" id="ARBA00022771"/>
    </source>
</evidence>
<keyword evidence="8" id="KW-0804">Transcription</keyword>
<dbReference type="SUPFAM" id="SSF57716">
    <property type="entry name" value="Glucocorticoid receptor-like (DNA-binding domain)"/>
    <property type="match status" value="1"/>
</dbReference>
<evidence type="ECO:0000256" key="8">
    <source>
        <dbReference type="ARBA" id="ARBA00023163"/>
    </source>
</evidence>
<dbReference type="Pfam" id="PF07776">
    <property type="entry name" value="zf-AD"/>
    <property type="match status" value="1"/>
</dbReference>
<dbReference type="SMART" id="SM00868">
    <property type="entry name" value="zf-AD"/>
    <property type="match status" value="1"/>
</dbReference>
<evidence type="ECO:0000256" key="10">
    <source>
        <dbReference type="PROSITE-ProRule" id="PRU00042"/>
    </source>
</evidence>
<comment type="subcellular location">
    <subcellularLocation>
        <location evidence="1">Nucleus</location>
    </subcellularLocation>
</comment>
<dbReference type="InterPro" id="IPR036236">
    <property type="entry name" value="Znf_C2H2_sf"/>
</dbReference>
<feature type="compositionally biased region" description="Polar residues" evidence="12">
    <location>
        <begin position="168"/>
        <end position="182"/>
    </location>
</feature>
<feature type="region of interest" description="Disordered" evidence="12">
    <location>
        <begin position="125"/>
        <end position="182"/>
    </location>
</feature>
<evidence type="ECO:0000256" key="1">
    <source>
        <dbReference type="ARBA" id="ARBA00004123"/>
    </source>
</evidence>
<dbReference type="PANTHER" id="PTHR47772">
    <property type="entry name" value="ZINC FINGER PROTEIN 200"/>
    <property type="match status" value="1"/>
</dbReference>
<feature type="domain" description="C2H2-type" evidence="13">
    <location>
        <begin position="396"/>
        <end position="423"/>
    </location>
</feature>
<feature type="domain" description="C2H2-type" evidence="13">
    <location>
        <begin position="424"/>
        <end position="451"/>
    </location>
</feature>
<reference evidence="15" key="1">
    <citation type="submission" date="2014-11" db="EMBL/GenBank/DDBJ databases">
        <authorList>
            <person name="Geib S."/>
        </authorList>
    </citation>
    <scope>NUCLEOTIDE SEQUENCE</scope>
</reference>
<proteinExistence type="predicted"/>